<dbReference type="Proteomes" id="UP000010472">
    <property type="component" value="Chromosome"/>
</dbReference>
<dbReference type="AlphaFoldDB" id="K9VUY1"/>
<dbReference type="STRING" id="1173022.Cri9333_0849"/>
<evidence type="ECO:0000313" key="2">
    <source>
        <dbReference type="Proteomes" id="UP000010472"/>
    </source>
</evidence>
<dbReference type="EMBL" id="CP003620">
    <property type="protein sequence ID" value="AFZ11766.1"/>
    <property type="molecule type" value="Genomic_DNA"/>
</dbReference>
<name>K9VUY1_9CYAN</name>
<dbReference type="HOGENOM" id="CLU_1452194_0_0_3"/>
<dbReference type="InterPro" id="IPR016181">
    <property type="entry name" value="Acyl_CoA_acyltransferase"/>
</dbReference>
<evidence type="ECO:0008006" key="3">
    <source>
        <dbReference type="Google" id="ProtNLM"/>
    </source>
</evidence>
<accession>K9VUY1</accession>
<sequence length="186" mass="22141">MAKYFECETLKTIEVVFNINKVRWIKPCIQVTNKAPKNLREAMLQMARNMELETKAFFTPPYSVTLDEKANCVGYLIYDTKQGDDQEMHAYIVGAACFRLRNEEDKNAHWALQWVWIFPSYRNHGMFDHIKGYRNSNLMNQAWQVFEEYHPDFIVEPPYTKAMRAFLRKSPERMKRCPDARWLLDG</sequence>
<organism evidence="1 2">
    <name type="scientific">Crinalium epipsammum PCC 9333</name>
    <dbReference type="NCBI Taxonomy" id="1173022"/>
    <lineage>
        <taxon>Bacteria</taxon>
        <taxon>Bacillati</taxon>
        <taxon>Cyanobacteriota</taxon>
        <taxon>Cyanophyceae</taxon>
        <taxon>Gomontiellales</taxon>
        <taxon>Gomontiellaceae</taxon>
        <taxon>Crinalium</taxon>
    </lineage>
</organism>
<protein>
    <recommendedName>
        <fullName evidence="3">N-acetyltransferase domain-containing protein</fullName>
    </recommendedName>
</protein>
<gene>
    <name evidence="1" type="ORF">Cri9333_0849</name>
</gene>
<dbReference type="KEGG" id="cep:Cri9333_0849"/>
<proteinExistence type="predicted"/>
<reference evidence="1 2" key="1">
    <citation type="submission" date="2012-06" db="EMBL/GenBank/DDBJ databases">
        <title>Finished chromosome of genome of Crinalium epipsammum PCC 9333.</title>
        <authorList>
            <consortium name="US DOE Joint Genome Institute"/>
            <person name="Gugger M."/>
            <person name="Coursin T."/>
            <person name="Rippka R."/>
            <person name="Tandeau De Marsac N."/>
            <person name="Huntemann M."/>
            <person name="Wei C.-L."/>
            <person name="Han J."/>
            <person name="Detter J.C."/>
            <person name="Han C."/>
            <person name="Tapia R."/>
            <person name="Davenport K."/>
            <person name="Daligault H."/>
            <person name="Erkkila T."/>
            <person name="Gu W."/>
            <person name="Munk A.C.C."/>
            <person name="Teshima H."/>
            <person name="Xu Y."/>
            <person name="Chain P."/>
            <person name="Chen A."/>
            <person name="Krypides N."/>
            <person name="Mavromatis K."/>
            <person name="Markowitz V."/>
            <person name="Szeto E."/>
            <person name="Ivanova N."/>
            <person name="Mikhailova N."/>
            <person name="Ovchinnikova G."/>
            <person name="Pagani I."/>
            <person name="Pati A."/>
            <person name="Goodwin L."/>
            <person name="Peters L."/>
            <person name="Pitluck S."/>
            <person name="Woyke T."/>
            <person name="Kerfeld C."/>
        </authorList>
    </citation>
    <scope>NUCLEOTIDE SEQUENCE [LARGE SCALE GENOMIC DNA]</scope>
    <source>
        <strain evidence="1 2">PCC 9333</strain>
    </source>
</reference>
<dbReference type="SUPFAM" id="SSF55729">
    <property type="entry name" value="Acyl-CoA N-acyltransferases (Nat)"/>
    <property type="match status" value="1"/>
</dbReference>
<evidence type="ECO:0000313" key="1">
    <source>
        <dbReference type="EMBL" id="AFZ11766.1"/>
    </source>
</evidence>
<keyword evidence="2" id="KW-1185">Reference proteome</keyword>